<dbReference type="FunFam" id="3.30.710.10:FF:000026">
    <property type="entry name" value="E3 ubiquitin ligase complex SCF subunit"/>
    <property type="match status" value="1"/>
</dbReference>
<dbReference type="CDD" id="cd18322">
    <property type="entry name" value="BTB_POZ_SKP1"/>
    <property type="match status" value="1"/>
</dbReference>
<evidence type="ECO:0000259" key="5">
    <source>
        <dbReference type="Pfam" id="PF03931"/>
    </source>
</evidence>
<comment type="pathway">
    <text evidence="3">Protein modification; protein ubiquitination.</text>
</comment>
<comment type="similarity">
    <text evidence="1 3">Belongs to the SKP1 family.</text>
</comment>
<dbReference type="SMART" id="SM00512">
    <property type="entry name" value="Skp1"/>
    <property type="match status" value="1"/>
</dbReference>
<dbReference type="AlphaFoldDB" id="A0AAD5QF97"/>
<feature type="domain" description="SKP1 component dimerisation" evidence="4">
    <location>
        <begin position="128"/>
        <end position="175"/>
    </location>
</feature>
<sequence length="178" mass="20231">MADAAAQQETPRQEEDTRKVNLVSMDGDSFEVSRSIASMSELVKTLISDEQDDDEVQEIPLPNVKSSVLSKVIEFCSHHHNNPMREIEKPLKSADMHDVVSDWDANFVDVEQDLLFELILAANYMDIKSLLDLACAKVASMIKGKTPQEIRETFNIVNDFTPEEESQIREENKWCEEA</sequence>
<accession>A0AAD5QF97</accession>
<dbReference type="Gene3D" id="3.30.710.10">
    <property type="entry name" value="Potassium Channel Kv1.1, Chain A"/>
    <property type="match status" value="1"/>
</dbReference>
<evidence type="ECO:0000256" key="2">
    <source>
        <dbReference type="ARBA" id="ARBA00022786"/>
    </source>
</evidence>
<dbReference type="InterPro" id="IPR001232">
    <property type="entry name" value="SKP1-like"/>
</dbReference>
<dbReference type="Proteomes" id="UP001209570">
    <property type="component" value="Unassembled WGS sequence"/>
</dbReference>
<evidence type="ECO:0008006" key="8">
    <source>
        <dbReference type="Google" id="ProtNLM"/>
    </source>
</evidence>
<dbReference type="SUPFAM" id="SSF81382">
    <property type="entry name" value="Skp1 dimerisation domain-like"/>
    <property type="match status" value="1"/>
</dbReference>
<proteinExistence type="inferred from homology"/>
<protein>
    <recommendedName>
        <fullName evidence="8">S-phase kinase-associated protein 1A</fullName>
    </recommendedName>
</protein>
<feature type="domain" description="SKP1 component POZ" evidence="5">
    <location>
        <begin position="19"/>
        <end position="81"/>
    </location>
</feature>
<dbReference type="EMBL" id="JAKCXM010000001">
    <property type="protein sequence ID" value="KAJ0410454.1"/>
    <property type="molecule type" value="Genomic_DNA"/>
</dbReference>
<evidence type="ECO:0000259" key="4">
    <source>
        <dbReference type="Pfam" id="PF01466"/>
    </source>
</evidence>
<keyword evidence="2 3" id="KW-0833">Ubl conjugation pathway</keyword>
<evidence type="ECO:0000313" key="6">
    <source>
        <dbReference type="EMBL" id="KAJ0410454.1"/>
    </source>
</evidence>
<evidence type="ECO:0000256" key="1">
    <source>
        <dbReference type="ARBA" id="ARBA00009993"/>
    </source>
</evidence>
<dbReference type="InterPro" id="IPR016897">
    <property type="entry name" value="SKP1"/>
</dbReference>
<dbReference type="SUPFAM" id="SSF54695">
    <property type="entry name" value="POZ domain"/>
    <property type="match status" value="1"/>
</dbReference>
<dbReference type="Pfam" id="PF01466">
    <property type="entry name" value="Skp1"/>
    <property type="match status" value="1"/>
</dbReference>
<dbReference type="PIRSF" id="PIRSF028729">
    <property type="entry name" value="E3_ubiquit_lig_SCF_Skp"/>
    <property type="match status" value="1"/>
</dbReference>
<reference evidence="6" key="1">
    <citation type="submission" date="2021-12" db="EMBL/GenBank/DDBJ databases">
        <title>Prjna785345.</title>
        <authorList>
            <person name="Rujirawat T."/>
            <person name="Krajaejun T."/>
        </authorList>
    </citation>
    <scope>NUCLEOTIDE SEQUENCE</scope>
    <source>
        <strain evidence="6">Pi057C3</strain>
    </source>
</reference>
<evidence type="ECO:0000313" key="7">
    <source>
        <dbReference type="Proteomes" id="UP001209570"/>
    </source>
</evidence>
<dbReference type="PANTHER" id="PTHR11165">
    <property type="entry name" value="SKP1"/>
    <property type="match status" value="1"/>
</dbReference>
<organism evidence="6 7">
    <name type="scientific">Pythium insidiosum</name>
    <name type="common">Pythiosis disease agent</name>
    <dbReference type="NCBI Taxonomy" id="114742"/>
    <lineage>
        <taxon>Eukaryota</taxon>
        <taxon>Sar</taxon>
        <taxon>Stramenopiles</taxon>
        <taxon>Oomycota</taxon>
        <taxon>Peronosporomycetes</taxon>
        <taxon>Pythiales</taxon>
        <taxon>Pythiaceae</taxon>
        <taxon>Pythium</taxon>
    </lineage>
</organism>
<dbReference type="InterPro" id="IPR016072">
    <property type="entry name" value="Skp1_comp_dimer"/>
</dbReference>
<dbReference type="InterPro" id="IPR016073">
    <property type="entry name" value="Skp1_comp_POZ"/>
</dbReference>
<keyword evidence="7" id="KW-1185">Reference proteome</keyword>
<name>A0AAD5QF97_PYTIN</name>
<dbReference type="InterPro" id="IPR036296">
    <property type="entry name" value="SKP1-like_dim_sf"/>
</dbReference>
<gene>
    <name evidence="6" type="ORF">P43SY_002786</name>
</gene>
<dbReference type="GO" id="GO:0006511">
    <property type="term" value="P:ubiquitin-dependent protein catabolic process"/>
    <property type="evidence" value="ECO:0007669"/>
    <property type="project" value="InterPro"/>
</dbReference>
<dbReference type="InterPro" id="IPR011333">
    <property type="entry name" value="SKP1/BTB/POZ_sf"/>
</dbReference>
<comment type="caution">
    <text evidence="6">The sequence shown here is derived from an EMBL/GenBank/DDBJ whole genome shotgun (WGS) entry which is preliminary data.</text>
</comment>
<dbReference type="Pfam" id="PF03931">
    <property type="entry name" value="Skp1_POZ"/>
    <property type="match status" value="1"/>
</dbReference>
<evidence type="ECO:0000256" key="3">
    <source>
        <dbReference type="PIRNR" id="PIRNR028729"/>
    </source>
</evidence>